<keyword evidence="3" id="KW-0540">Nuclease</keyword>
<dbReference type="Pfam" id="PF17917">
    <property type="entry name" value="RT_RNaseH"/>
    <property type="match status" value="1"/>
</dbReference>
<comment type="caution">
    <text evidence="8">The sequence shown here is derived from an EMBL/GenBank/DDBJ whole genome shotgun (WGS) entry which is preliminary data.</text>
</comment>
<dbReference type="InterPro" id="IPR012337">
    <property type="entry name" value="RNaseH-like_sf"/>
</dbReference>
<dbReference type="PANTHER" id="PTHR48475:SF1">
    <property type="entry name" value="RNASE H TYPE-1 DOMAIN-CONTAINING PROTEIN"/>
    <property type="match status" value="1"/>
</dbReference>
<keyword evidence="6" id="KW-0695">RNA-directed DNA polymerase</keyword>
<evidence type="ECO:0000259" key="7">
    <source>
        <dbReference type="PROSITE" id="PS50994"/>
    </source>
</evidence>
<evidence type="ECO:0000313" key="8">
    <source>
        <dbReference type="EMBL" id="RVW49893.1"/>
    </source>
</evidence>
<protein>
    <recommendedName>
        <fullName evidence="7">Integrase catalytic domain-containing protein</fullName>
    </recommendedName>
</protein>
<dbReference type="PANTHER" id="PTHR48475">
    <property type="entry name" value="RIBONUCLEASE H"/>
    <property type="match status" value="1"/>
</dbReference>
<evidence type="ECO:0000256" key="3">
    <source>
        <dbReference type="ARBA" id="ARBA00022722"/>
    </source>
</evidence>
<dbReference type="GO" id="GO:0003964">
    <property type="term" value="F:RNA-directed DNA polymerase activity"/>
    <property type="evidence" value="ECO:0007669"/>
    <property type="project" value="UniProtKB-KW"/>
</dbReference>
<keyword evidence="2" id="KW-0548">Nucleotidyltransferase</keyword>
<keyword evidence="5" id="KW-0378">Hydrolase</keyword>
<evidence type="ECO:0000256" key="4">
    <source>
        <dbReference type="ARBA" id="ARBA00022759"/>
    </source>
</evidence>
<dbReference type="InterPro" id="IPR036397">
    <property type="entry name" value="RNaseH_sf"/>
</dbReference>
<evidence type="ECO:0000256" key="2">
    <source>
        <dbReference type="ARBA" id="ARBA00022695"/>
    </source>
</evidence>
<accession>A0A438EQ86</accession>
<dbReference type="InterPro" id="IPR041373">
    <property type="entry name" value="RT_RNaseH"/>
</dbReference>
<name>A0A438EQ86_VITVI</name>
<dbReference type="GO" id="GO:0003676">
    <property type="term" value="F:nucleic acid binding"/>
    <property type="evidence" value="ECO:0007669"/>
    <property type="project" value="InterPro"/>
</dbReference>
<dbReference type="InterPro" id="IPR001584">
    <property type="entry name" value="Integrase_cat-core"/>
</dbReference>
<dbReference type="GO" id="GO:0004519">
    <property type="term" value="F:endonuclease activity"/>
    <property type="evidence" value="ECO:0007669"/>
    <property type="project" value="UniProtKB-KW"/>
</dbReference>
<keyword evidence="1" id="KW-0808">Transferase</keyword>
<evidence type="ECO:0000256" key="1">
    <source>
        <dbReference type="ARBA" id="ARBA00022679"/>
    </source>
</evidence>
<dbReference type="InterPro" id="IPR043502">
    <property type="entry name" value="DNA/RNA_pol_sf"/>
</dbReference>
<dbReference type="EMBL" id="QGNW01001217">
    <property type="protein sequence ID" value="RVW49893.1"/>
    <property type="molecule type" value="Genomic_DNA"/>
</dbReference>
<dbReference type="Proteomes" id="UP000288805">
    <property type="component" value="Unassembled WGS sequence"/>
</dbReference>
<evidence type="ECO:0000256" key="5">
    <source>
        <dbReference type="ARBA" id="ARBA00022801"/>
    </source>
</evidence>
<keyword evidence="4" id="KW-0255">Endonuclease</keyword>
<dbReference type="PROSITE" id="PS50994">
    <property type="entry name" value="INTEGRASE"/>
    <property type="match status" value="1"/>
</dbReference>
<dbReference type="GO" id="GO:0015074">
    <property type="term" value="P:DNA integration"/>
    <property type="evidence" value="ECO:0007669"/>
    <property type="project" value="InterPro"/>
</dbReference>
<reference evidence="8 9" key="1">
    <citation type="journal article" date="2018" name="PLoS Genet.">
        <title>Population sequencing reveals clonal diversity and ancestral inbreeding in the grapevine cultivar Chardonnay.</title>
        <authorList>
            <person name="Roach M.J."/>
            <person name="Johnson D.L."/>
            <person name="Bohlmann J."/>
            <person name="van Vuuren H.J."/>
            <person name="Jones S.J."/>
            <person name="Pretorius I.S."/>
            <person name="Schmidt S.A."/>
            <person name="Borneman A.R."/>
        </authorList>
    </citation>
    <scope>NUCLEOTIDE SEQUENCE [LARGE SCALE GENOMIC DNA]</scope>
    <source>
        <strain evidence="9">cv. Chardonnay</strain>
        <tissue evidence="8">Leaf</tissue>
    </source>
</reference>
<dbReference type="AlphaFoldDB" id="A0A438EQ86"/>
<proteinExistence type="predicted"/>
<dbReference type="GO" id="GO:0016787">
    <property type="term" value="F:hydrolase activity"/>
    <property type="evidence" value="ECO:0007669"/>
    <property type="project" value="UniProtKB-KW"/>
</dbReference>
<dbReference type="SUPFAM" id="SSF53098">
    <property type="entry name" value="Ribonuclease H-like"/>
    <property type="match status" value="2"/>
</dbReference>
<evidence type="ECO:0000313" key="9">
    <source>
        <dbReference type="Proteomes" id="UP000288805"/>
    </source>
</evidence>
<evidence type="ECO:0000256" key="6">
    <source>
        <dbReference type="ARBA" id="ARBA00022918"/>
    </source>
</evidence>
<feature type="domain" description="Integrase catalytic" evidence="7">
    <location>
        <begin position="257"/>
        <end position="429"/>
    </location>
</feature>
<organism evidence="8 9">
    <name type="scientific">Vitis vinifera</name>
    <name type="common">Grape</name>
    <dbReference type="NCBI Taxonomy" id="29760"/>
    <lineage>
        <taxon>Eukaryota</taxon>
        <taxon>Viridiplantae</taxon>
        <taxon>Streptophyta</taxon>
        <taxon>Embryophyta</taxon>
        <taxon>Tracheophyta</taxon>
        <taxon>Spermatophyta</taxon>
        <taxon>Magnoliopsida</taxon>
        <taxon>eudicotyledons</taxon>
        <taxon>Gunneridae</taxon>
        <taxon>Pentapetalae</taxon>
        <taxon>rosids</taxon>
        <taxon>Vitales</taxon>
        <taxon>Vitaceae</taxon>
        <taxon>Viteae</taxon>
        <taxon>Vitis</taxon>
    </lineage>
</organism>
<dbReference type="Gene3D" id="3.30.420.10">
    <property type="entry name" value="Ribonuclease H-like superfamily/Ribonuclease H"/>
    <property type="match status" value="2"/>
</dbReference>
<gene>
    <name evidence="8" type="ORF">CK203_093818</name>
</gene>
<dbReference type="SUPFAM" id="SSF56672">
    <property type="entry name" value="DNA/RNA polymerases"/>
    <property type="match status" value="1"/>
</dbReference>
<sequence length="441" mass="51384">MPASRTEKEIRGFLGKLQYINRFNSKLTDISHTPGRPLLLYLSVSDIALGCMLAQLNNSGNERAIYYLSKRMLDYEMRYVMIERLRLALVWTTRRLRHYMTEYSVHFIFRLDPLRYFFDKPTLVGQLMRCQHLGYGIGVLLISPHGDHIPRSIHLGFSDRHPATNNIVEYEACILRLEIAFELGIKQMEVFSDFNLFLSFGTYLEVTTTKDKRALKQLATRFVICGETLYKRYANEMLLLCLDRVSADRVMRKVHVRVCGPHMKRHMKILPKSSNGHEFIFVAIDYFTKWVEVALYARLTSSGVASFIISHIICHYGAHHELISNRRVHFRADHLHFHLTFELRKGLMNTDTGLFAYKPQINRTIEAMNKNIKRILRRIVETSRDWSKKLLFALWAYRTSFRTSIGATSYSLVYGMEAILPVEIEMGSLRVALEQQISKVD</sequence>